<dbReference type="Pfam" id="PF01159">
    <property type="entry name" value="Ribosomal_L6e"/>
    <property type="match status" value="1"/>
</dbReference>
<dbReference type="Proteomes" id="UP000267029">
    <property type="component" value="Unassembled WGS sequence"/>
</dbReference>
<gene>
    <name evidence="8" type="ORF">MCOS_LOCUS1622</name>
</gene>
<dbReference type="InterPro" id="IPR041997">
    <property type="entry name" value="Ribosomal_eL6_KOW"/>
</dbReference>
<dbReference type="EMBL" id="UXSR01000214">
    <property type="protein sequence ID" value="VDD75619.1"/>
    <property type="molecule type" value="Genomic_DNA"/>
</dbReference>
<evidence type="ECO:0000256" key="3">
    <source>
        <dbReference type="ARBA" id="ARBA00023274"/>
    </source>
</evidence>
<dbReference type="InterPro" id="IPR008991">
    <property type="entry name" value="Translation_prot_SH3-like_sf"/>
</dbReference>
<dbReference type="STRING" id="53468.A0A0R3U4N7"/>
<dbReference type="InterPro" id="IPR000915">
    <property type="entry name" value="60S_ribosomal_eL6"/>
</dbReference>
<organism evidence="10">
    <name type="scientific">Mesocestoides corti</name>
    <name type="common">Flatworm</name>
    <dbReference type="NCBI Taxonomy" id="53468"/>
    <lineage>
        <taxon>Eukaryota</taxon>
        <taxon>Metazoa</taxon>
        <taxon>Spiralia</taxon>
        <taxon>Lophotrochozoa</taxon>
        <taxon>Platyhelminthes</taxon>
        <taxon>Cestoda</taxon>
        <taxon>Eucestoda</taxon>
        <taxon>Cyclophyllidea</taxon>
        <taxon>Mesocestoididae</taxon>
        <taxon>Mesocestoides</taxon>
    </lineage>
</organism>
<comment type="subunit">
    <text evidence="6">Component of the large ribosomal subunit. May bind IPO9 with low affinity.</text>
</comment>
<dbReference type="InterPro" id="IPR014722">
    <property type="entry name" value="Rib_uL2_dom2"/>
</dbReference>
<keyword evidence="3" id="KW-0687">Ribonucleoprotein</keyword>
<dbReference type="GO" id="GO:0000027">
    <property type="term" value="P:ribosomal large subunit assembly"/>
    <property type="evidence" value="ECO:0007669"/>
    <property type="project" value="TreeGrafter"/>
</dbReference>
<dbReference type="SUPFAM" id="SSF50104">
    <property type="entry name" value="Translation proteins SH3-like domain"/>
    <property type="match status" value="1"/>
</dbReference>
<comment type="similarity">
    <text evidence="1">Belongs to the eukaryotic ribosomal protein eL6 family.</text>
</comment>
<protein>
    <recommendedName>
        <fullName evidence="4">Large ribosomal subunit protein eL6</fullName>
    </recommendedName>
    <alternativeName>
        <fullName evidence="5">60S ribosomal protein L6</fullName>
    </alternativeName>
</protein>
<reference evidence="10" key="2">
    <citation type="submission" date="2019-11" db="UniProtKB">
        <authorList>
            <consortium name="WormBaseParasite"/>
        </authorList>
    </citation>
    <scope>IDENTIFICATION</scope>
</reference>
<keyword evidence="2" id="KW-0689">Ribosomal protein</keyword>
<dbReference type="GO" id="GO:0002181">
    <property type="term" value="P:cytoplasmic translation"/>
    <property type="evidence" value="ECO:0007669"/>
    <property type="project" value="TreeGrafter"/>
</dbReference>
<evidence type="ECO:0000256" key="5">
    <source>
        <dbReference type="ARBA" id="ARBA00035351"/>
    </source>
</evidence>
<dbReference type="GO" id="GO:0003735">
    <property type="term" value="F:structural constituent of ribosome"/>
    <property type="evidence" value="ECO:0007669"/>
    <property type="project" value="InterPro"/>
</dbReference>
<reference evidence="8 9" key="1">
    <citation type="submission" date="2018-10" db="EMBL/GenBank/DDBJ databases">
        <authorList>
            <consortium name="Pathogen Informatics"/>
        </authorList>
    </citation>
    <scope>NUCLEOTIDE SEQUENCE [LARGE SCALE GENOMIC DNA]</scope>
</reference>
<dbReference type="Gene3D" id="2.30.30.30">
    <property type="match status" value="1"/>
</dbReference>
<evidence type="ECO:0000256" key="6">
    <source>
        <dbReference type="ARBA" id="ARBA00046388"/>
    </source>
</evidence>
<evidence type="ECO:0000313" key="8">
    <source>
        <dbReference type="EMBL" id="VDD75619.1"/>
    </source>
</evidence>
<dbReference type="CDD" id="cd13156">
    <property type="entry name" value="KOW_RPL6"/>
    <property type="match status" value="1"/>
</dbReference>
<feature type="region of interest" description="Disordered" evidence="7">
    <location>
        <begin position="1"/>
        <end position="33"/>
    </location>
</feature>
<dbReference type="WBParaSite" id="MCU_006704-RA">
    <property type="protein sequence ID" value="MCU_006704-RA"/>
    <property type="gene ID" value="MCU_006704"/>
</dbReference>
<accession>A0A0R3U4N7</accession>
<evidence type="ECO:0000256" key="7">
    <source>
        <dbReference type="SAM" id="MobiDB-lite"/>
    </source>
</evidence>
<sequence>MVAESKKDRGKKGYARKPKLHNKRKQISGKKILEHAKSMNKLTKEQKAKIKKRALSQRRIVQKPRFPRAYATQQPKLKLQLRKVQCYKDHRRTTRPSITPGTILILLAGRHRGKRVVFLKSLASGMLLVTGPFKYNGVPLRRVNQRYVIATQTKIKMSNVGIPKRLNDEFFRRQDLKPKKSDDKIFAEEEKKYTVSDDRKKFQKTVDTALIGAIKRTKVAPMLASYLKSMFSLSKRDYPHKMVF</sequence>
<feature type="compositionally biased region" description="Basic residues" evidence="7">
    <location>
        <begin position="8"/>
        <end position="28"/>
    </location>
</feature>
<dbReference type="PANTHER" id="PTHR10715">
    <property type="entry name" value="60S RIBOSOMAL PROTEIN L6"/>
    <property type="match status" value="1"/>
</dbReference>
<keyword evidence="9" id="KW-1185">Reference proteome</keyword>
<evidence type="ECO:0000256" key="4">
    <source>
        <dbReference type="ARBA" id="ARBA00035233"/>
    </source>
</evidence>
<dbReference type="PANTHER" id="PTHR10715:SF0">
    <property type="entry name" value="LARGE RIBOSOMAL SUBUNIT PROTEIN EL6"/>
    <property type="match status" value="1"/>
</dbReference>
<name>A0A0R3U4N7_MESCO</name>
<evidence type="ECO:0000313" key="10">
    <source>
        <dbReference type="WBParaSite" id="MCU_006704-RA"/>
    </source>
</evidence>
<dbReference type="GO" id="GO:0022625">
    <property type="term" value="C:cytosolic large ribosomal subunit"/>
    <property type="evidence" value="ECO:0007669"/>
    <property type="project" value="TreeGrafter"/>
</dbReference>
<dbReference type="AlphaFoldDB" id="A0A0R3U4N7"/>
<dbReference type="OrthoDB" id="2436667at2759"/>
<dbReference type="GO" id="GO:0003723">
    <property type="term" value="F:RNA binding"/>
    <property type="evidence" value="ECO:0007669"/>
    <property type="project" value="TreeGrafter"/>
</dbReference>
<proteinExistence type="inferred from homology"/>
<evidence type="ECO:0000313" key="9">
    <source>
        <dbReference type="Proteomes" id="UP000267029"/>
    </source>
</evidence>
<dbReference type="FunFam" id="2.30.30.30:FF:000014">
    <property type="entry name" value="60S ribosomal protein L6"/>
    <property type="match status" value="1"/>
</dbReference>
<evidence type="ECO:0000256" key="1">
    <source>
        <dbReference type="ARBA" id="ARBA00010592"/>
    </source>
</evidence>
<evidence type="ECO:0000256" key="2">
    <source>
        <dbReference type="ARBA" id="ARBA00022980"/>
    </source>
</evidence>